<feature type="non-terminal residue" evidence="2">
    <location>
        <position position="91"/>
    </location>
</feature>
<evidence type="ECO:0000313" key="3">
    <source>
        <dbReference type="Proteomes" id="UP000789396"/>
    </source>
</evidence>
<dbReference type="AlphaFoldDB" id="A0A9N9JC24"/>
<reference evidence="2" key="1">
    <citation type="submission" date="2021-06" db="EMBL/GenBank/DDBJ databases">
        <authorList>
            <person name="Kallberg Y."/>
            <person name="Tangrot J."/>
            <person name="Rosling A."/>
        </authorList>
    </citation>
    <scope>NUCLEOTIDE SEQUENCE</scope>
    <source>
        <strain evidence="2">IN212</strain>
    </source>
</reference>
<gene>
    <name evidence="2" type="ORF">RFULGI_LOCUS15103</name>
</gene>
<feature type="region of interest" description="Disordered" evidence="1">
    <location>
        <begin position="52"/>
        <end position="91"/>
    </location>
</feature>
<dbReference type="OrthoDB" id="2470196at2759"/>
<comment type="caution">
    <text evidence="2">The sequence shown here is derived from an EMBL/GenBank/DDBJ whole genome shotgun (WGS) entry which is preliminary data.</text>
</comment>
<proteinExistence type="predicted"/>
<sequence length="91" mass="10557">MKDYPVNNLNKDNDKQKGPDVCFVEFTNDESKDNKEYLLVELVEEEQDIGDIRNLGKRKHDDYMVGKKSNKRGKSQKVLEVRPSEPSLSNQ</sequence>
<protein>
    <submittedName>
        <fullName evidence="2">7241_t:CDS:1</fullName>
    </submittedName>
</protein>
<evidence type="ECO:0000313" key="2">
    <source>
        <dbReference type="EMBL" id="CAG8771671.1"/>
    </source>
</evidence>
<dbReference type="EMBL" id="CAJVPZ010046899">
    <property type="protein sequence ID" value="CAG8771671.1"/>
    <property type="molecule type" value="Genomic_DNA"/>
</dbReference>
<name>A0A9N9JC24_9GLOM</name>
<keyword evidence="3" id="KW-1185">Reference proteome</keyword>
<organism evidence="2 3">
    <name type="scientific">Racocetra fulgida</name>
    <dbReference type="NCBI Taxonomy" id="60492"/>
    <lineage>
        <taxon>Eukaryota</taxon>
        <taxon>Fungi</taxon>
        <taxon>Fungi incertae sedis</taxon>
        <taxon>Mucoromycota</taxon>
        <taxon>Glomeromycotina</taxon>
        <taxon>Glomeromycetes</taxon>
        <taxon>Diversisporales</taxon>
        <taxon>Gigasporaceae</taxon>
        <taxon>Racocetra</taxon>
    </lineage>
</organism>
<dbReference type="Proteomes" id="UP000789396">
    <property type="component" value="Unassembled WGS sequence"/>
</dbReference>
<evidence type="ECO:0000256" key="1">
    <source>
        <dbReference type="SAM" id="MobiDB-lite"/>
    </source>
</evidence>
<accession>A0A9N9JC24</accession>